<organism evidence="3 4">
    <name type="scientific">Dunaliella salina</name>
    <name type="common">Green alga</name>
    <name type="synonym">Protococcus salinus</name>
    <dbReference type="NCBI Taxonomy" id="3046"/>
    <lineage>
        <taxon>Eukaryota</taxon>
        <taxon>Viridiplantae</taxon>
        <taxon>Chlorophyta</taxon>
        <taxon>core chlorophytes</taxon>
        <taxon>Chlorophyceae</taxon>
        <taxon>CS clade</taxon>
        <taxon>Chlamydomonadales</taxon>
        <taxon>Dunaliellaceae</taxon>
        <taxon>Dunaliella</taxon>
    </lineage>
</organism>
<keyword evidence="2" id="KW-0812">Transmembrane</keyword>
<dbReference type="Proteomes" id="UP000815325">
    <property type="component" value="Unassembled WGS sequence"/>
</dbReference>
<protein>
    <recommendedName>
        <fullName evidence="5">Encoded protein</fullName>
    </recommendedName>
</protein>
<gene>
    <name evidence="3" type="ORF">DUNSADRAFT_4289</name>
</gene>
<evidence type="ECO:0000256" key="1">
    <source>
        <dbReference type="SAM" id="MobiDB-lite"/>
    </source>
</evidence>
<evidence type="ECO:0000256" key="2">
    <source>
        <dbReference type="SAM" id="Phobius"/>
    </source>
</evidence>
<evidence type="ECO:0000313" key="4">
    <source>
        <dbReference type="Proteomes" id="UP000815325"/>
    </source>
</evidence>
<feature type="compositionally biased region" description="Pro residues" evidence="1">
    <location>
        <begin position="322"/>
        <end position="333"/>
    </location>
</feature>
<reference evidence="3" key="1">
    <citation type="submission" date="2017-08" db="EMBL/GenBank/DDBJ databases">
        <authorList>
            <person name="Polle J.E."/>
            <person name="Barry K."/>
            <person name="Cushman J."/>
            <person name="Schmutz J."/>
            <person name="Tran D."/>
            <person name="Hathwaick L.T."/>
            <person name="Yim W.C."/>
            <person name="Jenkins J."/>
            <person name="Mckie-Krisberg Z.M."/>
            <person name="Prochnik S."/>
            <person name="Lindquist E."/>
            <person name="Dockter R.B."/>
            <person name="Adam C."/>
            <person name="Molina H."/>
            <person name="Bunkerborg J."/>
            <person name="Jin E."/>
            <person name="Buchheim M."/>
            <person name="Magnuson J."/>
        </authorList>
    </citation>
    <scope>NUCLEOTIDE SEQUENCE</scope>
    <source>
        <strain evidence="3">CCAP 19/18</strain>
    </source>
</reference>
<proteinExistence type="predicted"/>
<feature type="region of interest" description="Disordered" evidence="1">
    <location>
        <begin position="77"/>
        <end position="333"/>
    </location>
</feature>
<sequence length="333" mass="34123">FTHAPPAGHVPPHYVLMLLHLLLICMCFYLSEVSSKVQMFCLLLLCQHWHRSQHGRQAGRAESDAAAPDQIALTTLKPIDCSRGSPVRRKPGSRAAPTSPFTSRQASPFTRGRSPAAHGMPASPFASRHVSPFTREARSPTHGTPTSPHASSRHGSPFTRGARSPAHEPGDSRPTSCSGVGHASGSSAGGHSRRAASQMPSNSVGTEGEAGRRVRQEQLQGYGSGGAAGALSGSEHGSGVFVGSAVARDGSDRVSSRSSASGRGERGNTGHSSAGISGGGEAVGGRTQSVQNLDSNERKGPLSSAQRVSVFAAAASNGVQAPPAPPPGDAADS</sequence>
<accession>A0ABQ7GS95</accession>
<keyword evidence="2" id="KW-0472">Membrane</keyword>
<feature type="compositionally biased region" description="Polar residues" evidence="1">
    <location>
        <begin position="141"/>
        <end position="154"/>
    </location>
</feature>
<feature type="non-terminal residue" evidence="3">
    <location>
        <position position="1"/>
    </location>
</feature>
<feature type="compositionally biased region" description="Low complexity" evidence="1">
    <location>
        <begin position="178"/>
        <end position="190"/>
    </location>
</feature>
<feature type="compositionally biased region" description="Low complexity" evidence="1">
    <location>
        <begin position="229"/>
        <end position="239"/>
    </location>
</feature>
<feature type="compositionally biased region" description="Polar residues" evidence="1">
    <location>
        <begin position="99"/>
        <end position="108"/>
    </location>
</feature>
<keyword evidence="4" id="KW-1185">Reference proteome</keyword>
<comment type="caution">
    <text evidence="3">The sequence shown here is derived from an EMBL/GenBank/DDBJ whole genome shotgun (WGS) entry which is preliminary data.</text>
</comment>
<feature type="transmembrane region" description="Helical" evidence="2">
    <location>
        <begin position="12"/>
        <end position="30"/>
    </location>
</feature>
<evidence type="ECO:0000313" key="3">
    <source>
        <dbReference type="EMBL" id="KAF5837487.1"/>
    </source>
</evidence>
<keyword evidence="2" id="KW-1133">Transmembrane helix</keyword>
<evidence type="ECO:0008006" key="5">
    <source>
        <dbReference type="Google" id="ProtNLM"/>
    </source>
</evidence>
<dbReference type="EMBL" id="MU069614">
    <property type="protein sequence ID" value="KAF5837487.1"/>
    <property type="molecule type" value="Genomic_DNA"/>
</dbReference>
<name>A0ABQ7GS95_DUNSA</name>